<keyword evidence="3" id="KW-1185">Reference proteome</keyword>
<gene>
    <name evidence="2" type="ORF">HUJ06_004517</name>
</gene>
<sequence length="113" mass="12840">MEGETKDDEKKTSVEGETQAWEVEGKTQTSQVAKPSSYNEQKAASMEGETEATEVTKVEVEALVIWWESGSPIHHGPNHTNSHEIAVTHVKRKQENNENEKKKWPRWLNLLVS</sequence>
<evidence type="ECO:0000313" key="3">
    <source>
        <dbReference type="Proteomes" id="UP000607653"/>
    </source>
</evidence>
<feature type="region of interest" description="Disordered" evidence="1">
    <location>
        <begin position="1"/>
        <end position="55"/>
    </location>
</feature>
<dbReference type="Proteomes" id="UP000607653">
    <property type="component" value="Unassembled WGS sequence"/>
</dbReference>
<dbReference type="EMBL" id="DUZY01000007">
    <property type="protein sequence ID" value="DAD46287.1"/>
    <property type="molecule type" value="Genomic_DNA"/>
</dbReference>
<evidence type="ECO:0000256" key="1">
    <source>
        <dbReference type="SAM" id="MobiDB-lite"/>
    </source>
</evidence>
<feature type="compositionally biased region" description="Polar residues" evidence="1">
    <location>
        <begin position="26"/>
        <end position="42"/>
    </location>
</feature>
<accession>A0A822ZN17</accession>
<name>A0A822ZN17_NELNU</name>
<protein>
    <submittedName>
        <fullName evidence="2">Uncharacterized protein</fullName>
    </submittedName>
</protein>
<organism evidence="2 3">
    <name type="scientific">Nelumbo nucifera</name>
    <name type="common">Sacred lotus</name>
    <dbReference type="NCBI Taxonomy" id="4432"/>
    <lineage>
        <taxon>Eukaryota</taxon>
        <taxon>Viridiplantae</taxon>
        <taxon>Streptophyta</taxon>
        <taxon>Embryophyta</taxon>
        <taxon>Tracheophyta</taxon>
        <taxon>Spermatophyta</taxon>
        <taxon>Magnoliopsida</taxon>
        <taxon>Proteales</taxon>
        <taxon>Nelumbonaceae</taxon>
        <taxon>Nelumbo</taxon>
    </lineage>
</organism>
<evidence type="ECO:0000313" key="2">
    <source>
        <dbReference type="EMBL" id="DAD46287.1"/>
    </source>
</evidence>
<reference evidence="2 3" key="1">
    <citation type="journal article" date="2020" name="Mol. Biol. Evol.">
        <title>Distinct Expression and Methylation Patterns for Genes with Different Fates following a Single Whole-Genome Duplication in Flowering Plants.</title>
        <authorList>
            <person name="Shi T."/>
            <person name="Rahmani R.S."/>
            <person name="Gugger P.F."/>
            <person name="Wang M."/>
            <person name="Li H."/>
            <person name="Zhang Y."/>
            <person name="Li Z."/>
            <person name="Wang Q."/>
            <person name="Van de Peer Y."/>
            <person name="Marchal K."/>
            <person name="Chen J."/>
        </authorList>
    </citation>
    <scope>NUCLEOTIDE SEQUENCE [LARGE SCALE GENOMIC DNA]</scope>
    <source>
        <tissue evidence="2">Leaf</tissue>
    </source>
</reference>
<comment type="caution">
    <text evidence="2">The sequence shown here is derived from an EMBL/GenBank/DDBJ whole genome shotgun (WGS) entry which is preliminary data.</text>
</comment>
<dbReference type="AlphaFoldDB" id="A0A822ZN17"/>
<proteinExistence type="predicted"/>